<keyword evidence="2" id="KW-0812">Transmembrane</keyword>
<sequence>MIHINWFHLQLLFLMSIIGISICQSYNDSCQDIGCGSKFVSSRSCQCNKECRENDDCCSDYDETCGSCQVIGCGTKYHKSRLCQCNKECDEYDNCCSDYKQTCESCQGIGCGSRYDRSRPCQCNKECRYFNNCCSDYNEICDSNVTVAVVVSVAGGVTVMVVTVVVVIYLKVRKERAQRLSKELENRHYYEIDSLNERTFAVIDPVGQRNDNWELNTADSISTTPNSRYSRGNVVKNVAYQSYDPDT</sequence>
<proteinExistence type="predicted"/>
<dbReference type="InterPro" id="IPR036024">
    <property type="entry name" value="Somatomedin_B-like_dom_sf"/>
</dbReference>
<dbReference type="EMBL" id="JAIZAY010000011">
    <property type="protein sequence ID" value="KAJ8032824.1"/>
    <property type="molecule type" value="Genomic_DNA"/>
</dbReference>
<dbReference type="AlphaFoldDB" id="A0A9Q1BUH2"/>
<dbReference type="Proteomes" id="UP001152320">
    <property type="component" value="Chromosome 11"/>
</dbReference>
<evidence type="ECO:0000313" key="5">
    <source>
        <dbReference type="EMBL" id="KAJ8032824.1"/>
    </source>
</evidence>
<reference evidence="5" key="1">
    <citation type="submission" date="2021-10" db="EMBL/GenBank/DDBJ databases">
        <title>Tropical sea cucumber genome reveals ecological adaptation and Cuvierian tubules defense mechanism.</title>
        <authorList>
            <person name="Chen T."/>
        </authorList>
    </citation>
    <scope>NUCLEOTIDE SEQUENCE</scope>
    <source>
        <strain evidence="5">Nanhai2018</strain>
        <tissue evidence="5">Muscle</tissue>
    </source>
</reference>
<protein>
    <submittedName>
        <fullName evidence="5">Poly(U)-specific endoribonuclease</fullName>
    </submittedName>
</protein>
<keyword evidence="1" id="KW-1015">Disulfide bond</keyword>
<evidence type="ECO:0000256" key="1">
    <source>
        <dbReference type="ARBA" id="ARBA00023157"/>
    </source>
</evidence>
<evidence type="ECO:0000259" key="4">
    <source>
        <dbReference type="PROSITE" id="PS50958"/>
    </source>
</evidence>
<dbReference type="PROSITE" id="PS00524">
    <property type="entry name" value="SMB_1"/>
    <property type="match status" value="3"/>
</dbReference>
<evidence type="ECO:0000313" key="6">
    <source>
        <dbReference type="Proteomes" id="UP001152320"/>
    </source>
</evidence>
<feature type="domain" description="SMB" evidence="4">
    <location>
        <begin position="26"/>
        <end position="69"/>
    </location>
</feature>
<evidence type="ECO:0000256" key="2">
    <source>
        <dbReference type="SAM" id="Phobius"/>
    </source>
</evidence>
<feature type="chain" id="PRO_5040444362" evidence="3">
    <location>
        <begin position="24"/>
        <end position="247"/>
    </location>
</feature>
<dbReference type="PROSITE" id="PS50958">
    <property type="entry name" value="SMB_2"/>
    <property type="match status" value="2"/>
</dbReference>
<dbReference type="SUPFAM" id="SSF90188">
    <property type="entry name" value="Somatomedin B domain"/>
    <property type="match status" value="2"/>
</dbReference>
<dbReference type="SMART" id="SM00201">
    <property type="entry name" value="SO"/>
    <property type="match status" value="3"/>
</dbReference>
<gene>
    <name evidence="5" type="ORF">HOLleu_22883</name>
</gene>
<name>A0A9Q1BUH2_HOLLE</name>
<comment type="caution">
    <text evidence="5">The sequence shown here is derived from an EMBL/GenBank/DDBJ whole genome shotgun (WGS) entry which is preliminary data.</text>
</comment>
<dbReference type="PANTHER" id="PTHR22917">
    <property type="entry name" value="HEMOPEXIN DOMAIN-CONTAINING PROTEIN"/>
    <property type="match status" value="1"/>
</dbReference>
<dbReference type="Gene3D" id="4.10.410.20">
    <property type="match status" value="3"/>
</dbReference>
<keyword evidence="2" id="KW-0472">Membrane</keyword>
<accession>A0A9Q1BUH2</accession>
<feature type="transmembrane region" description="Helical" evidence="2">
    <location>
        <begin position="145"/>
        <end position="170"/>
    </location>
</feature>
<evidence type="ECO:0000256" key="3">
    <source>
        <dbReference type="SAM" id="SignalP"/>
    </source>
</evidence>
<dbReference type="OrthoDB" id="6339633at2759"/>
<dbReference type="PANTHER" id="PTHR22917:SF6">
    <property type="entry name" value="EG:8D8.2 PROTEIN-RELATED"/>
    <property type="match status" value="1"/>
</dbReference>
<feature type="signal peptide" evidence="3">
    <location>
        <begin position="1"/>
        <end position="23"/>
    </location>
</feature>
<feature type="domain" description="SMB" evidence="4">
    <location>
        <begin position="102"/>
        <end position="146"/>
    </location>
</feature>
<dbReference type="InterPro" id="IPR001212">
    <property type="entry name" value="Somatomedin_B_dom"/>
</dbReference>
<keyword evidence="6" id="KW-1185">Reference proteome</keyword>
<organism evidence="5 6">
    <name type="scientific">Holothuria leucospilota</name>
    <name type="common">Black long sea cucumber</name>
    <name type="synonym">Mertensiothuria leucospilota</name>
    <dbReference type="NCBI Taxonomy" id="206669"/>
    <lineage>
        <taxon>Eukaryota</taxon>
        <taxon>Metazoa</taxon>
        <taxon>Echinodermata</taxon>
        <taxon>Eleutherozoa</taxon>
        <taxon>Echinozoa</taxon>
        <taxon>Holothuroidea</taxon>
        <taxon>Aspidochirotacea</taxon>
        <taxon>Aspidochirotida</taxon>
        <taxon>Holothuriidae</taxon>
        <taxon>Holothuria</taxon>
    </lineage>
</organism>
<dbReference type="InterPro" id="IPR051298">
    <property type="entry name" value="Heme_transport/Cell_adhesion"/>
</dbReference>
<dbReference type="Pfam" id="PF01033">
    <property type="entry name" value="Somatomedin_B"/>
    <property type="match status" value="2"/>
</dbReference>
<keyword evidence="2" id="KW-1133">Transmembrane helix</keyword>
<keyword evidence="3" id="KW-0732">Signal</keyword>